<dbReference type="PANTHER" id="PTHR30086">
    <property type="entry name" value="ARGININE EXPORTER PROTEIN ARGO"/>
    <property type="match status" value="1"/>
</dbReference>
<dbReference type="KEGG" id="nfa:NFA_6280"/>
<feature type="region of interest" description="Disordered" evidence="6">
    <location>
        <begin position="1"/>
        <end position="30"/>
    </location>
</feature>
<keyword evidence="9" id="KW-1185">Reference proteome</keyword>
<proteinExistence type="predicted"/>
<comment type="subcellular location">
    <subcellularLocation>
        <location evidence="1">Cell membrane</location>
        <topology evidence="1">Multi-pass membrane protein</topology>
    </subcellularLocation>
</comment>
<dbReference type="GO" id="GO:0005886">
    <property type="term" value="C:plasma membrane"/>
    <property type="evidence" value="ECO:0007669"/>
    <property type="project" value="UniProtKB-SubCell"/>
</dbReference>
<keyword evidence="5 7" id="KW-0472">Membrane</keyword>
<gene>
    <name evidence="8" type="ordered locus">NFA_6280</name>
</gene>
<accession>Q5Z268</accession>
<keyword evidence="2" id="KW-1003">Cell membrane</keyword>
<dbReference type="PANTHER" id="PTHR30086:SF20">
    <property type="entry name" value="ARGININE EXPORTER PROTEIN ARGO-RELATED"/>
    <property type="match status" value="1"/>
</dbReference>
<dbReference type="EMBL" id="AP006618">
    <property type="protein sequence ID" value="BAD55473.1"/>
    <property type="molecule type" value="Genomic_DNA"/>
</dbReference>
<keyword evidence="4 7" id="KW-1133">Transmembrane helix</keyword>
<evidence type="ECO:0000256" key="5">
    <source>
        <dbReference type="ARBA" id="ARBA00023136"/>
    </source>
</evidence>
<feature type="transmembrane region" description="Helical" evidence="7">
    <location>
        <begin position="145"/>
        <end position="167"/>
    </location>
</feature>
<evidence type="ECO:0000313" key="8">
    <source>
        <dbReference type="EMBL" id="BAD55473.1"/>
    </source>
</evidence>
<evidence type="ECO:0000256" key="3">
    <source>
        <dbReference type="ARBA" id="ARBA00022692"/>
    </source>
</evidence>
<reference evidence="8 9" key="1">
    <citation type="journal article" date="2004" name="Proc. Natl. Acad. Sci. U.S.A.">
        <title>The complete genomic sequence of Nocardia farcinica IFM 10152.</title>
        <authorList>
            <person name="Ishikawa J."/>
            <person name="Yamashita A."/>
            <person name="Mikami Y."/>
            <person name="Hoshino Y."/>
            <person name="Kurita H."/>
            <person name="Hotta K."/>
            <person name="Shiba T."/>
            <person name="Hattori M."/>
        </authorList>
    </citation>
    <scope>NUCLEOTIDE SEQUENCE [LARGE SCALE GENOMIC DNA]</scope>
    <source>
        <strain evidence="8 9">IFM 10152</strain>
    </source>
</reference>
<dbReference type="GO" id="GO:0015171">
    <property type="term" value="F:amino acid transmembrane transporter activity"/>
    <property type="evidence" value="ECO:0007669"/>
    <property type="project" value="TreeGrafter"/>
</dbReference>
<dbReference type="InterPro" id="IPR001123">
    <property type="entry name" value="LeuE-type"/>
</dbReference>
<organism evidence="8 9">
    <name type="scientific">Nocardia farcinica (strain IFM 10152)</name>
    <dbReference type="NCBI Taxonomy" id="247156"/>
    <lineage>
        <taxon>Bacteria</taxon>
        <taxon>Bacillati</taxon>
        <taxon>Actinomycetota</taxon>
        <taxon>Actinomycetes</taxon>
        <taxon>Mycobacteriales</taxon>
        <taxon>Nocardiaceae</taxon>
        <taxon>Nocardia</taxon>
    </lineage>
</organism>
<dbReference type="Pfam" id="PF01810">
    <property type="entry name" value="LysE"/>
    <property type="match status" value="1"/>
</dbReference>
<sequence length="246" mass="25592">MLGPDMRGPGMRGPAMSDWTETGTTGPGQDRDMIESAAVLGVAAAALAMVLTPGPNMMYLVSRTVAQGRRAGLVSLGGVAAGFAVYLAAATAGLTAVFALVPGLYLAVKLAGAAYLLWLAWRALRPGGASVFEPADLPADPARRLFTMGLVTNLLNPKIAVMYMALIPQFVVPARGHLWLQSLSLGAVQITVALAVNALIVLGTGTLVAFLTRRPAWLRTQRYLMGTALAGVAVALVTDRTRPTPA</sequence>
<keyword evidence="3 7" id="KW-0812">Transmembrane</keyword>
<evidence type="ECO:0000313" key="9">
    <source>
        <dbReference type="Proteomes" id="UP000006820"/>
    </source>
</evidence>
<protein>
    <submittedName>
        <fullName evidence="8">Putative translocator</fullName>
    </submittedName>
</protein>
<dbReference type="Proteomes" id="UP000006820">
    <property type="component" value="Chromosome"/>
</dbReference>
<evidence type="ECO:0000256" key="6">
    <source>
        <dbReference type="SAM" id="MobiDB-lite"/>
    </source>
</evidence>
<name>Q5Z268_NOCFA</name>
<feature type="transmembrane region" description="Helical" evidence="7">
    <location>
        <begin position="187"/>
        <end position="211"/>
    </location>
</feature>
<feature type="transmembrane region" description="Helical" evidence="7">
    <location>
        <begin position="104"/>
        <end position="124"/>
    </location>
</feature>
<dbReference type="eggNOG" id="COG1280">
    <property type="taxonomic scope" value="Bacteria"/>
</dbReference>
<dbReference type="STRING" id="247156.NFA_6280"/>
<feature type="transmembrane region" description="Helical" evidence="7">
    <location>
        <begin position="73"/>
        <end position="98"/>
    </location>
</feature>
<dbReference type="AlphaFoldDB" id="Q5Z268"/>
<dbReference type="HOGENOM" id="CLU_079569_3_2_11"/>
<dbReference type="PIRSF" id="PIRSF006324">
    <property type="entry name" value="LeuE"/>
    <property type="match status" value="1"/>
</dbReference>
<evidence type="ECO:0000256" key="7">
    <source>
        <dbReference type="SAM" id="Phobius"/>
    </source>
</evidence>
<feature type="compositionally biased region" description="Low complexity" evidence="6">
    <location>
        <begin position="1"/>
        <end position="16"/>
    </location>
</feature>
<evidence type="ECO:0000256" key="4">
    <source>
        <dbReference type="ARBA" id="ARBA00022989"/>
    </source>
</evidence>
<feature type="transmembrane region" description="Helical" evidence="7">
    <location>
        <begin position="37"/>
        <end position="61"/>
    </location>
</feature>
<evidence type="ECO:0000256" key="2">
    <source>
        <dbReference type="ARBA" id="ARBA00022475"/>
    </source>
</evidence>
<evidence type="ECO:0000256" key="1">
    <source>
        <dbReference type="ARBA" id="ARBA00004651"/>
    </source>
</evidence>